<dbReference type="EMBL" id="CP098747">
    <property type="protein sequence ID" value="USG60202.1"/>
    <property type="molecule type" value="Genomic_DNA"/>
</dbReference>
<accession>A0ABY4VZT5</accession>
<organism evidence="8 9">
    <name type="scientific">Sneathiella marina</name>
    <dbReference type="NCBI Taxonomy" id="2950108"/>
    <lineage>
        <taxon>Bacteria</taxon>
        <taxon>Pseudomonadati</taxon>
        <taxon>Pseudomonadota</taxon>
        <taxon>Alphaproteobacteria</taxon>
        <taxon>Sneathiellales</taxon>
        <taxon>Sneathiellaceae</taxon>
        <taxon>Sneathiella</taxon>
    </lineage>
</organism>
<evidence type="ECO:0000313" key="9">
    <source>
        <dbReference type="Proteomes" id="UP001056291"/>
    </source>
</evidence>
<gene>
    <name evidence="8" type="ORF">NBZ79_13550</name>
</gene>
<keyword evidence="9" id="KW-1185">Reference proteome</keyword>
<reference evidence="8" key="1">
    <citation type="submission" date="2022-06" db="EMBL/GenBank/DDBJ databases">
        <title>Sneathiella actinostolidae sp. nov., isolated from a sea anemonein the Western Pacific Ocean.</title>
        <authorList>
            <person name="Wei M.J."/>
        </authorList>
    </citation>
    <scope>NUCLEOTIDE SEQUENCE</scope>
    <source>
        <strain evidence="8">PHK-P5</strain>
    </source>
</reference>
<feature type="transmembrane region" description="Helical" evidence="7">
    <location>
        <begin position="51"/>
        <end position="72"/>
    </location>
</feature>
<feature type="transmembrane region" description="Helical" evidence="7">
    <location>
        <begin position="141"/>
        <end position="174"/>
    </location>
</feature>
<evidence type="ECO:0000256" key="6">
    <source>
        <dbReference type="ARBA" id="ARBA00023136"/>
    </source>
</evidence>
<evidence type="ECO:0000256" key="3">
    <source>
        <dbReference type="ARBA" id="ARBA00022475"/>
    </source>
</evidence>
<dbReference type="RefSeq" id="WP_251933009.1">
    <property type="nucleotide sequence ID" value="NZ_CP098747.1"/>
</dbReference>
<comment type="similarity">
    <text evidence="2">Belongs to the UPF0718 family.</text>
</comment>
<evidence type="ECO:0000256" key="4">
    <source>
        <dbReference type="ARBA" id="ARBA00022692"/>
    </source>
</evidence>
<feature type="transmembrane region" description="Helical" evidence="7">
    <location>
        <begin position="262"/>
        <end position="286"/>
    </location>
</feature>
<dbReference type="Pfam" id="PF03773">
    <property type="entry name" value="ArsP_1"/>
    <property type="match status" value="1"/>
</dbReference>
<dbReference type="InterPro" id="IPR052923">
    <property type="entry name" value="UPF0718"/>
</dbReference>
<protein>
    <submittedName>
        <fullName evidence="8">Permease</fullName>
    </submittedName>
</protein>
<feature type="transmembrane region" description="Helical" evidence="7">
    <location>
        <begin position="111"/>
        <end position="134"/>
    </location>
</feature>
<feature type="transmembrane region" description="Helical" evidence="7">
    <location>
        <begin position="298"/>
        <end position="321"/>
    </location>
</feature>
<dbReference type="PANTHER" id="PTHR34184:SF4">
    <property type="entry name" value="UPF0718 PROTEIN YCGR"/>
    <property type="match status" value="1"/>
</dbReference>
<dbReference type="PANTHER" id="PTHR34184">
    <property type="entry name" value="UPF0718 PROTEIN YCGR"/>
    <property type="match status" value="1"/>
</dbReference>
<keyword evidence="6 7" id="KW-0472">Membrane</keyword>
<dbReference type="Proteomes" id="UP001056291">
    <property type="component" value="Chromosome"/>
</dbReference>
<evidence type="ECO:0000256" key="7">
    <source>
        <dbReference type="SAM" id="Phobius"/>
    </source>
</evidence>
<proteinExistence type="inferred from homology"/>
<keyword evidence="3" id="KW-1003">Cell membrane</keyword>
<evidence type="ECO:0000313" key="8">
    <source>
        <dbReference type="EMBL" id="USG60202.1"/>
    </source>
</evidence>
<keyword evidence="4 7" id="KW-0812">Transmembrane</keyword>
<dbReference type="InterPro" id="IPR005524">
    <property type="entry name" value="DUF318"/>
</dbReference>
<keyword evidence="5 7" id="KW-1133">Transmembrane helix</keyword>
<comment type="subcellular location">
    <subcellularLocation>
        <location evidence="1">Cell membrane</location>
        <topology evidence="1">Multi-pass membrane protein</topology>
    </subcellularLocation>
</comment>
<feature type="transmembrane region" description="Helical" evidence="7">
    <location>
        <begin position="230"/>
        <end position="250"/>
    </location>
</feature>
<name>A0ABY4VZT5_9PROT</name>
<evidence type="ECO:0000256" key="1">
    <source>
        <dbReference type="ARBA" id="ARBA00004651"/>
    </source>
</evidence>
<feature type="transmembrane region" description="Helical" evidence="7">
    <location>
        <begin position="328"/>
        <end position="347"/>
    </location>
</feature>
<feature type="transmembrane region" description="Helical" evidence="7">
    <location>
        <begin position="84"/>
        <end position="105"/>
    </location>
</feature>
<evidence type="ECO:0000256" key="2">
    <source>
        <dbReference type="ARBA" id="ARBA00006386"/>
    </source>
</evidence>
<sequence length="355" mass="37768">MSMNEILPSLLQTRSRIWSFLTDKVILACFAVILLQLVIDPVQVPDSLVFLGNALVSMAPFFLIAVGLAAYFQASGADGYIAKAFSGSPVTAIFAASLVGALSPFCSCGVIPLVASLLVAGVPLAPVMAFWIASPIMDPEIFVLTSVGIGVGFASGKTVIAIALGLFAGFAIFLLQKRGAIQNPLRADMPGGCRPKLDLKGPVHVHWQIWSDQDRRTVFTESGLSNGWLIGRWLVLAFLLEAIMVTYIPTTFVEDLVGQENLFAIPLAVLIGIPSYLNGYAAIPLVSGLLELGMSQGAAMAFMTAGAVSSIPAAVAVFGLVKREVFALYLVLGFTGSILTGLLWQYMSQILYQFL</sequence>
<feature type="transmembrane region" description="Helical" evidence="7">
    <location>
        <begin position="21"/>
        <end position="39"/>
    </location>
</feature>
<evidence type="ECO:0000256" key="5">
    <source>
        <dbReference type="ARBA" id="ARBA00022989"/>
    </source>
</evidence>